<keyword evidence="3" id="KW-0862">Zinc</keyword>
<evidence type="ECO:0000256" key="4">
    <source>
        <dbReference type="PROSITE-ProRule" id="PRU00175"/>
    </source>
</evidence>
<keyword evidence="2 4" id="KW-0863">Zinc-finger</keyword>
<dbReference type="PANTHER" id="PTHR12420">
    <property type="entry name" value="PHD FINGER PROTEIN"/>
    <property type="match status" value="1"/>
</dbReference>
<evidence type="ECO:0000256" key="1">
    <source>
        <dbReference type="ARBA" id="ARBA00022723"/>
    </source>
</evidence>
<dbReference type="SMART" id="SM00249">
    <property type="entry name" value="PHD"/>
    <property type="match status" value="3"/>
</dbReference>
<feature type="non-terminal residue" evidence="7">
    <location>
        <position position="1"/>
    </location>
</feature>
<dbReference type="Gene3D" id="3.30.40.10">
    <property type="entry name" value="Zinc/RING finger domain, C3HC4 (zinc finger)"/>
    <property type="match status" value="2"/>
</dbReference>
<dbReference type="InterPro" id="IPR019786">
    <property type="entry name" value="Zinc_finger_PHD-type_CS"/>
</dbReference>
<dbReference type="GO" id="GO:0008270">
    <property type="term" value="F:zinc ion binding"/>
    <property type="evidence" value="ECO:0007669"/>
    <property type="project" value="UniProtKB-KW"/>
</dbReference>
<protein>
    <submittedName>
        <fullName evidence="7">G2/M phase-specific E3 ubiquitin-protein ligase</fullName>
    </submittedName>
</protein>
<dbReference type="STRING" id="118200.A0A093H9I3"/>
<dbReference type="PROSITE" id="PS51805">
    <property type="entry name" value="EPHD"/>
    <property type="match status" value="1"/>
</dbReference>
<dbReference type="InterPro" id="IPR001965">
    <property type="entry name" value="Znf_PHD"/>
</dbReference>
<keyword evidence="8" id="KW-1185">Reference proteome</keyword>
<dbReference type="SUPFAM" id="SSF57903">
    <property type="entry name" value="FYVE/PHD zinc finger"/>
    <property type="match status" value="1"/>
</dbReference>
<accession>A0A093H9I3</accession>
<keyword evidence="1" id="KW-0479">Metal-binding</keyword>
<dbReference type="InterPro" id="IPR034732">
    <property type="entry name" value="EPHD"/>
</dbReference>
<gene>
    <name evidence="7" type="ORF">N307_10764</name>
</gene>
<dbReference type="Proteomes" id="UP000053875">
    <property type="component" value="Unassembled WGS sequence"/>
</dbReference>
<evidence type="ECO:0000313" key="8">
    <source>
        <dbReference type="Proteomes" id="UP000053875"/>
    </source>
</evidence>
<reference evidence="7 8" key="1">
    <citation type="submission" date="2014-04" db="EMBL/GenBank/DDBJ databases">
        <title>Genome evolution of avian class.</title>
        <authorList>
            <person name="Zhang G."/>
            <person name="Li C."/>
        </authorList>
    </citation>
    <scope>NUCLEOTIDE SEQUENCE [LARGE SCALE GENOMIC DNA]</scope>
    <source>
        <strain evidence="7">BGI_N307</strain>
    </source>
</reference>
<dbReference type="InterPro" id="IPR001841">
    <property type="entry name" value="Znf_RING"/>
</dbReference>
<name>A0A093H9I3_DRYPU</name>
<evidence type="ECO:0000259" key="6">
    <source>
        <dbReference type="PROSITE" id="PS51805"/>
    </source>
</evidence>
<dbReference type="InterPro" id="IPR059102">
    <property type="entry name" value="PHD_PHF7/G2E3-like"/>
</dbReference>
<dbReference type="SMART" id="SM00184">
    <property type="entry name" value="RING"/>
    <property type="match status" value="1"/>
</dbReference>
<dbReference type="AlphaFoldDB" id="A0A093H9I3"/>
<dbReference type="InterPro" id="IPR013083">
    <property type="entry name" value="Znf_RING/FYVE/PHD"/>
</dbReference>
<dbReference type="Pfam" id="PF26054">
    <property type="entry name" value="PHD_G2E3"/>
    <property type="match status" value="1"/>
</dbReference>
<evidence type="ECO:0000256" key="3">
    <source>
        <dbReference type="ARBA" id="ARBA00022833"/>
    </source>
</evidence>
<dbReference type="InterPro" id="IPR011011">
    <property type="entry name" value="Znf_FYVE_PHD"/>
</dbReference>
<dbReference type="InterPro" id="IPR051188">
    <property type="entry name" value="PHD-type_Zinc_Finger"/>
</dbReference>
<feature type="domain" description="PHD-type" evidence="6">
    <location>
        <begin position="1"/>
        <end position="48"/>
    </location>
</feature>
<feature type="non-terminal residue" evidence="7">
    <location>
        <position position="204"/>
    </location>
</feature>
<evidence type="ECO:0000256" key="2">
    <source>
        <dbReference type="ARBA" id="ARBA00022771"/>
    </source>
</evidence>
<proteinExistence type="predicted"/>
<dbReference type="PANTHER" id="PTHR12420:SF47">
    <property type="entry name" value="PHD FINGER PROTEIN 7"/>
    <property type="match status" value="1"/>
</dbReference>
<sequence length="204" mass="23239">CVFCGGGRACITCEEMGCERCFHLPCATRGRCVTQYFEQYRAFCSDHCPQQAVQRDPEPDTDCLLCLENVGVRKSFTTMVCPVCQHAWFHRDCIQGHALQAGTSAFQCLLCRDKDRFQQEMLRMGIRIPRRPPEWETAQEFADLMERHSQCDARHCLCPGGRRQAEEEGPWQLLLCSSCAAEGTHQYCSHLDDSTAQWECRGCA</sequence>
<dbReference type="GO" id="GO:0005634">
    <property type="term" value="C:nucleus"/>
    <property type="evidence" value="ECO:0007669"/>
    <property type="project" value="TreeGrafter"/>
</dbReference>
<evidence type="ECO:0000259" key="5">
    <source>
        <dbReference type="PROSITE" id="PS50089"/>
    </source>
</evidence>
<dbReference type="EMBL" id="KL217263">
    <property type="protein sequence ID" value="KFV75677.1"/>
    <property type="molecule type" value="Genomic_DNA"/>
</dbReference>
<dbReference type="PROSITE" id="PS01359">
    <property type="entry name" value="ZF_PHD_1"/>
    <property type="match status" value="1"/>
</dbReference>
<organism evidence="7 8">
    <name type="scientific">Dryobates pubescens</name>
    <name type="common">Downy woodpecker</name>
    <name type="synonym">Picoides pubescens</name>
    <dbReference type="NCBI Taxonomy" id="118200"/>
    <lineage>
        <taxon>Eukaryota</taxon>
        <taxon>Metazoa</taxon>
        <taxon>Chordata</taxon>
        <taxon>Craniata</taxon>
        <taxon>Vertebrata</taxon>
        <taxon>Euteleostomi</taxon>
        <taxon>Archelosauria</taxon>
        <taxon>Archosauria</taxon>
        <taxon>Dinosauria</taxon>
        <taxon>Saurischia</taxon>
        <taxon>Theropoda</taxon>
        <taxon>Coelurosauria</taxon>
        <taxon>Aves</taxon>
        <taxon>Neognathae</taxon>
        <taxon>Neoaves</taxon>
        <taxon>Telluraves</taxon>
        <taxon>Coraciimorphae</taxon>
        <taxon>Piciformes</taxon>
        <taxon>Picidae</taxon>
        <taxon>Dryobates</taxon>
    </lineage>
</organism>
<evidence type="ECO:0000313" key="7">
    <source>
        <dbReference type="EMBL" id="KFV75677.1"/>
    </source>
</evidence>
<dbReference type="PROSITE" id="PS50089">
    <property type="entry name" value="ZF_RING_2"/>
    <property type="match status" value="1"/>
</dbReference>
<feature type="domain" description="RING-type" evidence="5">
    <location>
        <begin position="63"/>
        <end position="112"/>
    </location>
</feature>